<name>A0A369JNY5_HYPMA</name>
<comment type="subcellular location">
    <subcellularLocation>
        <location evidence="1">Membrane</location>
        <topology evidence="1">Multi-pass membrane protein</topology>
    </subcellularLocation>
</comment>
<dbReference type="PANTHER" id="PTHR11040">
    <property type="entry name" value="ZINC/IRON TRANSPORTER"/>
    <property type="match status" value="1"/>
</dbReference>
<evidence type="ECO:0000256" key="6">
    <source>
        <dbReference type="SAM" id="Phobius"/>
    </source>
</evidence>
<keyword evidence="8" id="KW-1185">Reference proteome</keyword>
<feature type="compositionally biased region" description="Acidic residues" evidence="5">
    <location>
        <begin position="304"/>
        <end position="313"/>
    </location>
</feature>
<accession>A0A369JNY5</accession>
<feature type="compositionally biased region" description="Low complexity" evidence="5">
    <location>
        <begin position="136"/>
        <end position="168"/>
    </location>
</feature>
<dbReference type="OrthoDB" id="448280at2759"/>
<sequence>MPVITSTVLYDGTVIVEGSDLPRIGAMLGILFVSLFAISFPGISKQTPSLRIPHLVFFIGKHFGTGAILSTAFCHLLPDAFESLQDRGVNERYHGIGKWTGMIILGSLLSIFLVEYISTSYVDHLHADPSAPPSPSSTRAPSPSPSPSRISIPKPQPPTTQIYYTPTTALLPSIPLHRSPNPPLVLPTPPTPTPTETTPLVPKSHCTATHTHPHAHNHTHNQNHNQNHNHNHNQNHTHNLNHNHNNHTHTHNDSEPLLPLFLLSSPRLFWKRSTPHFPAVLGWGRAAGDVGCVCERNHMGCVEEEGGDEDEEREREGEGERQREEGISEWVREREGAGAGWEGDMDIRARERGEIEDDDDDDDEKKSPKVGRRRQVVGILVLQLGIMIHSLVIGLTLAVTAGPEFTSLVTAIIFHQLFEGLSLGIRIASLPPPPSPPPPSTPSPAPPPSPPSPPSSPPTSTYAPLIPERQMPYPPRPTPTTTPHAKSTKPNKHNNSNKSNKSNKSWLTPVLAILFAITTPAGMGLGSLVFDASASSSVPEGDPEQAARIRLTQGIMSGVSAGMLIYAATVEMLAGDFVFGDVGGDVGVDWEGEVGHHEHDHHSHHDHDHHDHDHFKHHHPLHSNHSHHTRSLNHNDHNDHHHHHHHHHHEEESEESDTGTIDSIIIHARDLDHGGSKRRGAVWRKVVAVVSLLGGAGAMALVGMGE</sequence>
<evidence type="ECO:0000256" key="1">
    <source>
        <dbReference type="ARBA" id="ARBA00004141"/>
    </source>
</evidence>
<evidence type="ECO:0000256" key="4">
    <source>
        <dbReference type="ARBA" id="ARBA00023136"/>
    </source>
</evidence>
<dbReference type="Pfam" id="PF02535">
    <property type="entry name" value="Zip"/>
    <property type="match status" value="2"/>
</dbReference>
<feature type="region of interest" description="Disordered" evidence="5">
    <location>
        <begin position="596"/>
        <end position="658"/>
    </location>
</feature>
<protein>
    <submittedName>
        <fullName evidence="7">Zinc-regulated transporter 2</fullName>
    </submittedName>
</protein>
<keyword evidence="3 6" id="KW-1133">Transmembrane helix</keyword>
<proteinExistence type="predicted"/>
<feature type="compositionally biased region" description="Basic and acidic residues" evidence="5">
    <location>
        <begin position="596"/>
        <end position="614"/>
    </location>
</feature>
<feature type="compositionally biased region" description="Basic and acidic residues" evidence="5">
    <location>
        <begin position="314"/>
        <end position="336"/>
    </location>
</feature>
<dbReference type="GO" id="GO:0005385">
    <property type="term" value="F:zinc ion transmembrane transporter activity"/>
    <property type="evidence" value="ECO:0007669"/>
    <property type="project" value="TreeGrafter"/>
</dbReference>
<dbReference type="STRING" id="39966.A0A369JNY5"/>
<feature type="compositionally biased region" description="Acidic residues" evidence="5">
    <location>
        <begin position="354"/>
        <end position="363"/>
    </location>
</feature>
<feature type="compositionally biased region" description="Basic residues" evidence="5">
    <location>
        <begin position="615"/>
        <end position="631"/>
    </location>
</feature>
<feature type="transmembrane region" description="Helical" evidence="6">
    <location>
        <begin position="98"/>
        <end position="117"/>
    </location>
</feature>
<feature type="transmembrane region" description="Helical" evidence="6">
    <location>
        <begin position="376"/>
        <end position="399"/>
    </location>
</feature>
<feature type="compositionally biased region" description="Pro residues" evidence="5">
    <location>
        <begin position="430"/>
        <end position="457"/>
    </location>
</feature>
<dbReference type="InParanoid" id="A0A369JNY5"/>
<organism evidence="7 8">
    <name type="scientific">Hypsizygus marmoreus</name>
    <name type="common">White beech mushroom</name>
    <name type="synonym">Agaricus marmoreus</name>
    <dbReference type="NCBI Taxonomy" id="39966"/>
    <lineage>
        <taxon>Eukaryota</taxon>
        <taxon>Fungi</taxon>
        <taxon>Dikarya</taxon>
        <taxon>Basidiomycota</taxon>
        <taxon>Agaricomycotina</taxon>
        <taxon>Agaricomycetes</taxon>
        <taxon>Agaricomycetidae</taxon>
        <taxon>Agaricales</taxon>
        <taxon>Tricholomatineae</taxon>
        <taxon>Lyophyllaceae</taxon>
        <taxon>Hypsizygus</taxon>
    </lineage>
</organism>
<feature type="compositionally biased region" description="Low complexity" evidence="5">
    <location>
        <begin position="493"/>
        <end position="503"/>
    </location>
</feature>
<dbReference type="EMBL" id="LUEZ02000053">
    <property type="protein sequence ID" value="RDB22095.1"/>
    <property type="molecule type" value="Genomic_DNA"/>
</dbReference>
<gene>
    <name evidence="7" type="primary">ZRT2</name>
    <name evidence="7" type="ORF">Hypma_010975</name>
</gene>
<evidence type="ECO:0000256" key="3">
    <source>
        <dbReference type="ARBA" id="ARBA00022989"/>
    </source>
</evidence>
<dbReference type="Proteomes" id="UP000076154">
    <property type="component" value="Unassembled WGS sequence"/>
</dbReference>
<feature type="region of interest" description="Disordered" evidence="5">
    <location>
        <begin position="304"/>
        <end position="347"/>
    </location>
</feature>
<dbReference type="GO" id="GO:0005886">
    <property type="term" value="C:plasma membrane"/>
    <property type="evidence" value="ECO:0007669"/>
    <property type="project" value="TreeGrafter"/>
</dbReference>
<evidence type="ECO:0000313" key="7">
    <source>
        <dbReference type="EMBL" id="RDB22095.1"/>
    </source>
</evidence>
<feature type="compositionally biased region" description="Pro residues" evidence="5">
    <location>
        <begin position="180"/>
        <end position="193"/>
    </location>
</feature>
<dbReference type="InterPro" id="IPR003689">
    <property type="entry name" value="ZIP"/>
</dbReference>
<feature type="transmembrane region" description="Helical" evidence="6">
    <location>
        <begin position="506"/>
        <end position="530"/>
    </location>
</feature>
<feature type="transmembrane region" description="Helical" evidence="6">
    <location>
        <begin position="24"/>
        <end position="43"/>
    </location>
</feature>
<feature type="transmembrane region" description="Helical" evidence="6">
    <location>
        <begin position="686"/>
        <end position="705"/>
    </location>
</feature>
<dbReference type="AlphaFoldDB" id="A0A369JNY5"/>
<evidence type="ECO:0000313" key="8">
    <source>
        <dbReference type="Proteomes" id="UP000076154"/>
    </source>
</evidence>
<feature type="region of interest" description="Disordered" evidence="5">
    <location>
        <begin position="213"/>
        <end position="252"/>
    </location>
</feature>
<feature type="compositionally biased region" description="Basic residues" evidence="5">
    <location>
        <begin position="213"/>
        <end position="249"/>
    </location>
</feature>
<evidence type="ECO:0000256" key="5">
    <source>
        <dbReference type="SAM" id="MobiDB-lite"/>
    </source>
</evidence>
<evidence type="ECO:0000256" key="2">
    <source>
        <dbReference type="ARBA" id="ARBA00022692"/>
    </source>
</evidence>
<reference evidence="7" key="1">
    <citation type="submission" date="2018-04" db="EMBL/GenBank/DDBJ databases">
        <title>Whole genome sequencing of Hypsizygus marmoreus.</title>
        <authorList>
            <person name="Choi I.-G."/>
            <person name="Min B."/>
            <person name="Kim J.-G."/>
            <person name="Kim S."/>
            <person name="Oh Y.-L."/>
            <person name="Kong W.-S."/>
            <person name="Park H."/>
            <person name="Jeong J."/>
            <person name="Song E.-S."/>
        </authorList>
    </citation>
    <scope>NUCLEOTIDE SEQUENCE [LARGE SCALE GENOMIC DNA]</scope>
    <source>
        <strain evidence="7">51987-8</strain>
    </source>
</reference>
<comment type="caution">
    <text evidence="7">The sequence shown here is derived from an EMBL/GenBank/DDBJ whole genome shotgun (WGS) entry which is preliminary data.</text>
</comment>
<keyword evidence="2 6" id="KW-0812">Transmembrane</keyword>
<feature type="transmembrane region" description="Helical" evidence="6">
    <location>
        <begin position="55"/>
        <end position="78"/>
    </location>
</feature>
<feature type="region of interest" description="Disordered" evidence="5">
    <location>
        <begin position="128"/>
        <end position="201"/>
    </location>
</feature>
<feature type="region of interest" description="Disordered" evidence="5">
    <location>
        <begin position="429"/>
        <end position="503"/>
    </location>
</feature>
<feature type="region of interest" description="Disordered" evidence="5">
    <location>
        <begin position="352"/>
        <end position="371"/>
    </location>
</feature>
<dbReference type="PANTHER" id="PTHR11040:SF44">
    <property type="entry name" value="PROTEIN ZNTC-RELATED"/>
    <property type="match status" value="1"/>
</dbReference>
<keyword evidence="4 6" id="KW-0472">Membrane</keyword>